<comment type="subcellular location">
    <subcellularLocation>
        <location evidence="10">Endoplasmic reticulum membrane</location>
        <topology evidence="10">Multi-pass membrane protein</topology>
    </subcellularLocation>
    <subcellularLocation>
        <location evidence="1">Membrane</location>
        <topology evidence="1">Multi-pass membrane protein</topology>
    </subcellularLocation>
</comment>
<evidence type="ECO:0000256" key="10">
    <source>
        <dbReference type="RuleBase" id="RU362022"/>
    </source>
</evidence>
<dbReference type="EMBL" id="KZ559190">
    <property type="protein sequence ID" value="PLB33932.1"/>
    <property type="molecule type" value="Genomic_DNA"/>
</dbReference>
<feature type="transmembrane region" description="Helical" evidence="10">
    <location>
        <begin position="87"/>
        <end position="113"/>
    </location>
</feature>
<keyword evidence="9 10" id="KW-0472">Membrane</keyword>
<feature type="compositionally biased region" description="Polar residues" evidence="11">
    <location>
        <begin position="1"/>
        <end position="20"/>
    </location>
</feature>
<keyword evidence="13" id="KW-1185">Reference proteome</keyword>
<keyword evidence="5" id="KW-0808">Transferase</keyword>
<protein>
    <recommendedName>
        <fullName evidence="3 10">Protein-S-isoprenylcysteine O-methyltransferase</fullName>
        <ecNumber evidence="3 10">2.1.1.100</ecNumber>
    </recommendedName>
</protein>
<comment type="similarity">
    <text evidence="2 10">Belongs to the class VI-like SAM-binding methyltransferase superfamily. Isoprenylcysteine carboxyl methyltransferase family.</text>
</comment>
<evidence type="ECO:0000256" key="5">
    <source>
        <dbReference type="ARBA" id="ARBA00022679"/>
    </source>
</evidence>
<dbReference type="GO" id="GO:0005789">
    <property type="term" value="C:endoplasmic reticulum membrane"/>
    <property type="evidence" value="ECO:0007669"/>
    <property type="project" value="UniProtKB-SubCell"/>
</dbReference>
<evidence type="ECO:0000313" key="12">
    <source>
        <dbReference type="EMBL" id="PLB33932.1"/>
    </source>
</evidence>
<reference evidence="12 13" key="1">
    <citation type="submission" date="2017-12" db="EMBL/GenBank/DDBJ databases">
        <authorList>
            <consortium name="DOE Joint Genome Institute"/>
            <person name="Haridas S."/>
            <person name="Kjaerbolling I."/>
            <person name="Vesth T.C."/>
            <person name="Frisvad J.C."/>
            <person name="Nybo J.L."/>
            <person name="Theobald S."/>
            <person name="Kuo A."/>
            <person name="Bowyer P."/>
            <person name="Matsuda Y."/>
            <person name="Mondo S."/>
            <person name="Lyhne E.K."/>
            <person name="Kogle M.E."/>
            <person name="Clum A."/>
            <person name="Lipzen A."/>
            <person name="Salamov A."/>
            <person name="Ngan C.Y."/>
            <person name="Daum C."/>
            <person name="Chiniquy J."/>
            <person name="Barry K."/>
            <person name="LaButti K."/>
            <person name="Simmons B.A."/>
            <person name="Magnuson J.K."/>
            <person name="Mortensen U.H."/>
            <person name="Larsen T.O."/>
            <person name="Grigoriev I.V."/>
            <person name="Baker S.E."/>
            <person name="Andersen M.R."/>
            <person name="Nordberg H.P."/>
            <person name="Cantor M.N."/>
            <person name="Hua S.X."/>
        </authorList>
    </citation>
    <scope>NUCLEOTIDE SEQUENCE [LARGE SCALE GENOMIC DNA]</scope>
    <source>
        <strain evidence="12 13">CBS 102.13</strain>
    </source>
</reference>
<proteinExistence type="inferred from homology"/>
<keyword evidence="7 10" id="KW-0812">Transmembrane</keyword>
<dbReference type="Pfam" id="PF04140">
    <property type="entry name" value="ICMT"/>
    <property type="match status" value="1"/>
</dbReference>
<feature type="region of interest" description="Disordered" evidence="11">
    <location>
        <begin position="1"/>
        <end position="75"/>
    </location>
</feature>
<evidence type="ECO:0000313" key="13">
    <source>
        <dbReference type="Proteomes" id="UP000234585"/>
    </source>
</evidence>
<dbReference type="InterPro" id="IPR007269">
    <property type="entry name" value="ICMT_MeTrfase"/>
</dbReference>
<feature type="compositionally biased region" description="Low complexity" evidence="11">
    <location>
        <begin position="25"/>
        <end position="48"/>
    </location>
</feature>
<evidence type="ECO:0000256" key="9">
    <source>
        <dbReference type="ARBA" id="ARBA00023136"/>
    </source>
</evidence>
<keyword evidence="8 10" id="KW-1133">Transmembrane helix</keyword>
<evidence type="ECO:0000256" key="6">
    <source>
        <dbReference type="ARBA" id="ARBA00022691"/>
    </source>
</evidence>
<gene>
    <name evidence="12" type="ORF">BDW47DRAFT_85404</name>
</gene>
<sequence length="314" mass="34852">MTSSAADYQSQSPGNPNISWPISRPTDSSSSPEPTSTPNSNNTDTNNTWHPRRIRLQEPSPPAPPPSLDRSNYPNGPKSLSGISLRAFLLGTTLGLTLSLTAVILTTTTAAAAAAHPLWRAPFFLAALSAFHFLEYWVTAEYNTHYASISAFLLSSNGWAYNLAHSSALLECLLSHTLWPTLFPWSLNPTATKAQVTLGLALMAIGQITRTLAMVQAGSNFNHTVQVERKDGHTLVQHGIYAVLRHPSYFGFFWWGLGTQLVLGNVVCFAGYAFVLWNFFHNRIYREEKFLIAFFGDEYLEYRKRSWVGIPGLR</sequence>
<evidence type="ECO:0000256" key="3">
    <source>
        <dbReference type="ARBA" id="ARBA00012151"/>
    </source>
</evidence>
<feature type="transmembrane region" description="Helical" evidence="10">
    <location>
        <begin position="119"/>
        <end position="138"/>
    </location>
</feature>
<dbReference type="GeneID" id="36527208"/>
<evidence type="ECO:0000256" key="7">
    <source>
        <dbReference type="ARBA" id="ARBA00022692"/>
    </source>
</evidence>
<dbReference type="RefSeq" id="XP_024667944.1">
    <property type="nucleotide sequence ID" value="XM_024820048.1"/>
</dbReference>
<dbReference type="PROSITE" id="PS51564">
    <property type="entry name" value="SAM_ICMT"/>
    <property type="match status" value="1"/>
</dbReference>
<dbReference type="GO" id="GO:0004671">
    <property type="term" value="F:protein C-terminal S-isoprenylcysteine carboxyl O-methyltransferase activity"/>
    <property type="evidence" value="ECO:0007669"/>
    <property type="project" value="UniProtKB-EC"/>
</dbReference>
<evidence type="ECO:0000256" key="8">
    <source>
        <dbReference type="ARBA" id="ARBA00022989"/>
    </source>
</evidence>
<dbReference type="InterPro" id="IPR025770">
    <property type="entry name" value="PPMT_MeTrfase"/>
</dbReference>
<name>A0A2I2EZZ5_ASPCN</name>
<keyword evidence="4 10" id="KW-0489">Methyltransferase</keyword>
<evidence type="ECO:0000256" key="1">
    <source>
        <dbReference type="ARBA" id="ARBA00004141"/>
    </source>
</evidence>
<dbReference type="PANTHER" id="PTHR12714:SF9">
    <property type="entry name" value="PROTEIN-S-ISOPRENYLCYSTEINE O-METHYLTRANSFERASE"/>
    <property type="match status" value="1"/>
</dbReference>
<dbReference type="AlphaFoldDB" id="A0A2I2EZZ5"/>
<dbReference type="EC" id="2.1.1.100" evidence="3 10"/>
<keyword evidence="10" id="KW-0256">Endoplasmic reticulum</keyword>
<dbReference type="STRING" id="41067.A0A2I2EZZ5"/>
<dbReference type="OrthoDB" id="422086at2759"/>
<dbReference type="PANTHER" id="PTHR12714">
    <property type="entry name" value="PROTEIN-S ISOPRENYLCYSTEINE O-METHYLTRANSFERASE"/>
    <property type="match status" value="1"/>
</dbReference>
<evidence type="ECO:0000256" key="4">
    <source>
        <dbReference type="ARBA" id="ARBA00022603"/>
    </source>
</evidence>
<accession>A0A2I2EZZ5</accession>
<evidence type="ECO:0000256" key="11">
    <source>
        <dbReference type="SAM" id="MobiDB-lite"/>
    </source>
</evidence>
<comment type="caution">
    <text evidence="10">Lacks conserved residue(s) required for the propagation of feature annotation.</text>
</comment>
<dbReference type="Proteomes" id="UP000234585">
    <property type="component" value="Unassembled WGS sequence"/>
</dbReference>
<feature type="transmembrane region" description="Helical" evidence="10">
    <location>
        <begin position="252"/>
        <end position="280"/>
    </location>
</feature>
<comment type="catalytic activity">
    <reaction evidence="10">
        <text>[protein]-C-terminal S-[(2E,6E)-farnesyl]-L-cysteine + S-adenosyl-L-methionine = [protein]-C-terminal S-[(2E,6E)-farnesyl]-L-cysteine methyl ester + S-adenosyl-L-homocysteine</text>
        <dbReference type="Rhea" id="RHEA:21672"/>
        <dbReference type="Rhea" id="RHEA-COMP:12125"/>
        <dbReference type="Rhea" id="RHEA-COMP:12126"/>
        <dbReference type="ChEBI" id="CHEBI:57856"/>
        <dbReference type="ChEBI" id="CHEBI:59789"/>
        <dbReference type="ChEBI" id="CHEBI:90510"/>
        <dbReference type="ChEBI" id="CHEBI:90511"/>
        <dbReference type="EC" id="2.1.1.100"/>
    </reaction>
</comment>
<organism evidence="12 13">
    <name type="scientific">Aspergillus candidus</name>
    <dbReference type="NCBI Taxonomy" id="41067"/>
    <lineage>
        <taxon>Eukaryota</taxon>
        <taxon>Fungi</taxon>
        <taxon>Dikarya</taxon>
        <taxon>Ascomycota</taxon>
        <taxon>Pezizomycotina</taxon>
        <taxon>Eurotiomycetes</taxon>
        <taxon>Eurotiomycetidae</taxon>
        <taxon>Eurotiales</taxon>
        <taxon>Aspergillaceae</taxon>
        <taxon>Aspergillus</taxon>
        <taxon>Aspergillus subgen. Circumdati</taxon>
    </lineage>
</organism>
<keyword evidence="6 10" id="KW-0949">S-adenosyl-L-methionine</keyword>
<dbReference type="GO" id="GO:0032259">
    <property type="term" value="P:methylation"/>
    <property type="evidence" value="ECO:0007669"/>
    <property type="project" value="UniProtKB-KW"/>
</dbReference>
<dbReference type="Gene3D" id="1.20.120.1630">
    <property type="match status" value="1"/>
</dbReference>
<evidence type="ECO:0000256" key="2">
    <source>
        <dbReference type="ARBA" id="ARBA00009140"/>
    </source>
</evidence>